<dbReference type="RefSeq" id="WP_026680814.1">
    <property type="nucleotide sequence ID" value="NZ_BAAACY010000148.1"/>
</dbReference>
<comment type="caution">
    <text evidence="6">The sequence shown here is derived from an EMBL/GenBank/DDBJ whole genome shotgun (WGS) entry which is preliminary data.</text>
</comment>
<dbReference type="FunFam" id="3.20.20.10:FF:000011">
    <property type="entry name" value="Pyridoxal phosphate homeostasis protein"/>
    <property type="match status" value="1"/>
</dbReference>
<evidence type="ECO:0000256" key="2">
    <source>
        <dbReference type="HAMAP-Rule" id="MF_02087"/>
    </source>
</evidence>
<comment type="function">
    <text evidence="2">Pyridoxal 5'-phosphate (PLP)-binding protein, which is involved in PLP homeostasis.</text>
</comment>
<dbReference type="Gene3D" id="3.20.20.10">
    <property type="entry name" value="Alanine racemase"/>
    <property type="match status" value="1"/>
</dbReference>
<evidence type="ECO:0000256" key="1">
    <source>
        <dbReference type="ARBA" id="ARBA00022898"/>
    </source>
</evidence>
<evidence type="ECO:0000256" key="3">
    <source>
        <dbReference type="PIRSR" id="PIRSR004848-1"/>
    </source>
</evidence>
<protein>
    <recommendedName>
        <fullName evidence="2">Pyridoxal phosphate homeostasis protein</fullName>
        <shortName evidence="2">PLP homeostasis protein</shortName>
    </recommendedName>
</protein>
<evidence type="ECO:0000259" key="5">
    <source>
        <dbReference type="Pfam" id="PF01168"/>
    </source>
</evidence>
<reference evidence="6" key="1">
    <citation type="submission" date="2021-04" db="EMBL/GenBank/DDBJ databases">
        <title>Isolation and polyphasic classification of algal microorganism.</title>
        <authorList>
            <person name="Wang S."/>
        </authorList>
    </citation>
    <scope>NUCLEOTIDE SEQUENCE</scope>
    <source>
        <strain evidence="6">720a</strain>
    </source>
</reference>
<dbReference type="HAMAP" id="MF_02087">
    <property type="entry name" value="PLP_homeostasis"/>
    <property type="match status" value="1"/>
</dbReference>
<comment type="cofactor">
    <cofactor evidence="3">
        <name>pyridoxal 5'-phosphate</name>
        <dbReference type="ChEBI" id="CHEBI:597326"/>
    </cofactor>
</comment>
<dbReference type="PROSITE" id="PS01211">
    <property type="entry name" value="UPF0001"/>
    <property type="match status" value="1"/>
</dbReference>
<dbReference type="PIRSF" id="PIRSF004848">
    <property type="entry name" value="YBL036c_PLPDEIII"/>
    <property type="match status" value="1"/>
</dbReference>
<sequence>MDVAQNLTAIQQKIRQACLKRNRNLEDITIIGVTKYVTIERTEETILAGITNIGENRLEGFQEKYNLLKDKGTWHFIGTLQSRKVKEIINQVDFLHSLDRLSLAKEINKRATDPVNCFIQVNVSGEESKHGIDPDQVIPFIEDLANYPNVYVVGLMTMAPHIDDKEKLRMIFRRLADIRSNVQRENYTHAPCQYLSMGMSNDYEIAIEEGATHIRIGTKLVG</sequence>
<dbReference type="AlphaFoldDB" id="A0A941DRI1"/>
<feature type="modified residue" description="N6-(pyridoxal phosphate)lysine" evidence="2 3">
    <location>
        <position position="35"/>
    </location>
</feature>
<dbReference type="Pfam" id="PF01168">
    <property type="entry name" value="Ala_racemase_N"/>
    <property type="match status" value="1"/>
</dbReference>
<evidence type="ECO:0000256" key="4">
    <source>
        <dbReference type="RuleBase" id="RU004514"/>
    </source>
</evidence>
<gene>
    <name evidence="6" type="ORF">KCX74_04590</name>
</gene>
<organism evidence="6 7">
    <name type="scientific">Virgibacillus salarius</name>
    <dbReference type="NCBI Taxonomy" id="447199"/>
    <lineage>
        <taxon>Bacteria</taxon>
        <taxon>Bacillati</taxon>
        <taxon>Bacillota</taxon>
        <taxon>Bacilli</taxon>
        <taxon>Bacillales</taxon>
        <taxon>Bacillaceae</taxon>
        <taxon>Virgibacillus</taxon>
    </lineage>
</organism>
<dbReference type="InterPro" id="IPR029066">
    <property type="entry name" value="PLP-binding_barrel"/>
</dbReference>
<dbReference type="EMBL" id="JAGSOT010000009">
    <property type="protein sequence ID" value="MBR7795320.1"/>
    <property type="molecule type" value="Genomic_DNA"/>
</dbReference>
<feature type="domain" description="Alanine racemase N-terminal" evidence="5">
    <location>
        <begin position="30"/>
        <end position="222"/>
    </location>
</feature>
<evidence type="ECO:0000313" key="7">
    <source>
        <dbReference type="Proteomes" id="UP000675284"/>
    </source>
</evidence>
<comment type="similarity">
    <text evidence="2 4">Belongs to the pyridoxal phosphate-binding protein YggS/PROSC family.</text>
</comment>
<dbReference type="PANTHER" id="PTHR10146">
    <property type="entry name" value="PROLINE SYNTHETASE CO-TRANSCRIBED BACTERIAL HOMOLOG PROTEIN"/>
    <property type="match status" value="1"/>
</dbReference>
<keyword evidence="7" id="KW-1185">Reference proteome</keyword>
<dbReference type="PANTHER" id="PTHR10146:SF14">
    <property type="entry name" value="PYRIDOXAL PHOSPHATE HOMEOSTASIS PROTEIN"/>
    <property type="match status" value="1"/>
</dbReference>
<evidence type="ECO:0000313" key="6">
    <source>
        <dbReference type="EMBL" id="MBR7795320.1"/>
    </source>
</evidence>
<name>A0A941DRI1_9BACI</name>
<dbReference type="NCBIfam" id="TIGR00044">
    <property type="entry name" value="YggS family pyridoxal phosphate-dependent enzyme"/>
    <property type="match status" value="1"/>
</dbReference>
<accession>A0A941DRI1</accession>
<dbReference type="InterPro" id="IPR001608">
    <property type="entry name" value="Ala_racemase_N"/>
</dbReference>
<dbReference type="InterPro" id="IPR011078">
    <property type="entry name" value="PyrdxlP_homeostasis"/>
</dbReference>
<dbReference type="SUPFAM" id="SSF51419">
    <property type="entry name" value="PLP-binding barrel"/>
    <property type="match status" value="1"/>
</dbReference>
<dbReference type="CDD" id="cd00635">
    <property type="entry name" value="PLPDE_III_YBL036c_like"/>
    <property type="match status" value="1"/>
</dbReference>
<keyword evidence="1 2" id="KW-0663">Pyridoxal phosphate</keyword>
<dbReference type="Proteomes" id="UP000675284">
    <property type="component" value="Unassembled WGS sequence"/>
</dbReference>
<proteinExistence type="inferred from homology"/>
<dbReference type="GO" id="GO:0030170">
    <property type="term" value="F:pyridoxal phosphate binding"/>
    <property type="evidence" value="ECO:0007669"/>
    <property type="project" value="UniProtKB-UniRule"/>
</dbReference>